<feature type="compositionally biased region" description="Low complexity" evidence="1">
    <location>
        <begin position="44"/>
        <end position="53"/>
    </location>
</feature>
<sequence length="92" mass="9827">MDMMKSSEPRYEAPQPPHVHGHAHHPRMPPLPPPTGQVHLGSAQPPSSQMQQQHIHHNSLQRGSLPSNGGINGVSVVANGGPTVEAEAENDK</sequence>
<feature type="compositionally biased region" description="Basic and acidic residues" evidence="1">
    <location>
        <begin position="1"/>
        <end position="11"/>
    </location>
</feature>
<accession>A0A7T8KGY9</accession>
<protein>
    <submittedName>
        <fullName evidence="2">Uncharacterized protein</fullName>
    </submittedName>
</protein>
<evidence type="ECO:0000256" key="1">
    <source>
        <dbReference type="SAM" id="MobiDB-lite"/>
    </source>
</evidence>
<feature type="non-terminal residue" evidence="2">
    <location>
        <position position="92"/>
    </location>
</feature>
<dbReference type="EMBL" id="CP045890">
    <property type="protein sequence ID" value="QQP55694.1"/>
    <property type="molecule type" value="Genomic_DNA"/>
</dbReference>
<evidence type="ECO:0000313" key="3">
    <source>
        <dbReference type="Proteomes" id="UP000595437"/>
    </source>
</evidence>
<feature type="region of interest" description="Disordered" evidence="1">
    <location>
        <begin position="1"/>
        <end position="92"/>
    </location>
</feature>
<dbReference type="Proteomes" id="UP000595437">
    <property type="component" value="Chromosome 1"/>
</dbReference>
<feature type="compositionally biased region" description="Polar residues" evidence="1">
    <location>
        <begin position="60"/>
        <end position="69"/>
    </location>
</feature>
<keyword evidence="3" id="KW-1185">Reference proteome</keyword>
<name>A0A7T8KGY9_CALRO</name>
<proteinExistence type="predicted"/>
<dbReference type="AlphaFoldDB" id="A0A7T8KGY9"/>
<evidence type="ECO:0000313" key="2">
    <source>
        <dbReference type="EMBL" id="QQP55694.1"/>
    </source>
</evidence>
<gene>
    <name evidence="2" type="ORF">FKW44_000123</name>
</gene>
<reference evidence="3" key="1">
    <citation type="submission" date="2021-01" db="EMBL/GenBank/DDBJ databases">
        <title>Caligus Genome Assembly.</title>
        <authorList>
            <person name="Gallardo-Escarate C."/>
        </authorList>
    </citation>
    <scope>NUCLEOTIDE SEQUENCE [LARGE SCALE GENOMIC DNA]</scope>
</reference>
<organism evidence="2 3">
    <name type="scientific">Caligus rogercresseyi</name>
    <name type="common">Sea louse</name>
    <dbReference type="NCBI Taxonomy" id="217165"/>
    <lineage>
        <taxon>Eukaryota</taxon>
        <taxon>Metazoa</taxon>
        <taxon>Ecdysozoa</taxon>
        <taxon>Arthropoda</taxon>
        <taxon>Crustacea</taxon>
        <taxon>Multicrustacea</taxon>
        <taxon>Hexanauplia</taxon>
        <taxon>Copepoda</taxon>
        <taxon>Siphonostomatoida</taxon>
        <taxon>Caligidae</taxon>
        <taxon>Caligus</taxon>
    </lineage>
</organism>